<dbReference type="Gene3D" id="3.40.50.300">
    <property type="entry name" value="P-loop containing nucleotide triphosphate hydrolases"/>
    <property type="match status" value="1"/>
</dbReference>
<dbReference type="Pfam" id="PF25872">
    <property type="entry name" value="HTH_77"/>
    <property type="match status" value="1"/>
</dbReference>
<evidence type="ECO:0000259" key="4">
    <source>
        <dbReference type="PROSITE" id="PS51755"/>
    </source>
</evidence>
<protein>
    <submittedName>
        <fullName evidence="5">Predicted ATPase</fullName>
    </submittedName>
</protein>
<dbReference type="EMBL" id="FNZI01000002">
    <property type="protein sequence ID" value="SEJ23735.1"/>
    <property type="molecule type" value="Genomic_DNA"/>
</dbReference>
<keyword evidence="2 3" id="KW-0238">DNA-binding</keyword>
<dbReference type="InterPro" id="IPR001867">
    <property type="entry name" value="OmpR/PhoB-type_DNA-bd"/>
</dbReference>
<accession>A0A1H6XGN2</accession>
<dbReference type="SUPFAM" id="SSF48452">
    <property type="entry name" value="TPR-like"/>
    <property type="match status" value="1"/>
</dbReference>
<organism evidence="5 6">
    <name type="scientific">Demequina mangrovi</name>
    <dbReference type="NCBI Taxonomy" id="1043493"/>
    <lineage>
        <taxon>Bacteria</taxon>
        <taxon>Bacillati</taxon>
        <taxon>Actinomycetota</taxon>
        <taxon>Actinomycetes</taxon>
        <taxon>Micrococcales</taxon>
        <taxon>Demequinaceae</taxon>
        <taxon>Demequina</taxon>
    </lineage>
</organism>
<gene>
    <name evidence="5" type="ORF">SAMN05421637_1273</name>
</gene>
<comment type="similarity">
    <text evidence="1">Belongs to the AfsR/DnrI/RedD regulatory family.</text>
</comment>
<dbReference type="SMART" id="SM00862">
    <property type="entry name" value="Trans_reg_C"/>
    <property type="match status" value="1"/>
</dbReference>
<evidence type="ECO:0000256" key="3">
    <source>
        <dbReference type="PROSITE-ProRule" id="PRU01091"/>
    </source>
</evidence>
<dbReference type="CDD" id="cd15831">
    <property type="entry name" value="BTAD"/>
    <property type="match status" value="1"/>
</dbReference>
<evidence type="ECO:0000256" key="2">
    <source>
        <dbReference type="ARBA" id="ARBA00023125"/>
    </source>
</evidence>
<dbReference type="GO" id="GO:0003677">
    <property type="term" value="F:DNA binding"/>
    <property type="evidence" value="ECO:0007669"/>
    <property type="project" value="UniProtKB-UniRule"/>
</dbReference>
<dbReference type="PROSITE" id="PS51755">
    <property type="entry name" value="OMPR_PHOB"/>
    <property type="match status" value="1"/>
</dbReference>
<dbReference type="InterPro" id="IPR011990">
    <property type="entry name" value="TPR-like_helical_dom_sf"/>
</dbReference>
<evidence type="ECO:0000256" key="1">
    <source>
        <dbReference type="ARBA" id="ARBA00005820"/>
    </source>
</evidence>
<dbReference type="STRING" id="1043493.SAMN05421637_1273"/>
<dbReference type="GO" id="GO:0000160">
    <property type="term" value="P:phosphorelay signal transduction system"/>
    <property type="evidence" value="ECO:0007669"/>
    <property type="project" value="InterPro"/>
</dbReference>
<dbReference type="AlphaFoldDB" id="A0A1H6XGN2"/>
<dbReference type="SUPFAM" id="SSF52540">
    <property type="entry name" value="P-loop containing nucleoside triphosphate hydrolases"/>
    <property type="match status" value="1"/>
</dbReference>
<dbReference type="eggNOG" id="COG3629">
    <property type="taxonomic scope" value="Bacteria"/>
</dbReference>
<evidence type="ECO:0000313" key="5">
    <source>
        <dbReference type="EMBL" id="SEJ23735.1"/>
    </source>
</evidence>
<dbReference type="Pfam" id="PF03704">
    <property type="entry name" value="BTAD"/>
    <property type="match status" value="1"/>
</dbReference>
<dbReference type="eggNOG" id="COG3903">
    <property type="taxonomic scope" value="Bacteria"/>
</dbReference>
<dbReference type="SMART" id="SM01043">
    <property type="entry name" value="BTAD"/>
    <property type="match status" value="1"/>
</dbReference>
<reference evidence="6" key="1">
    <citation type="submission" date="2016-10" db="EMBL/GenBank/DDBJ databases">
        <authorList>
            <person name="Varghese N."/>
        </authorList>
    </citation>
    <scope>NUCLEOTIDE SEQUENCE [LARGE SCALE GENOMIC DNA]</scope>
    <source>
        <strain evidence="6">DSM 24868</strain>
    </source>
</reference>
<dbReference type="Gene3D" id="1.10.10.10">
    <property type="entry name" value="Winged helix-like DNA-binding domain superfamily/Winged helix DNA-binding domain"/>
    <property type="match status" value="1"/>
</dbReference>
<dbReference type="InterPro" id="IPR058852">
    <property type="entry name" value="HTH_77"/>
</dbReference>
<dbReference type="PRINTS" id="PR00364">
    <property type="entry name" value="DISEASERSIST"/>
</dbReference>
<evidence type="ECO:0000313" key="6">
    <source>
        <dbReference type="Proteomes" id="UP000183315"/>
    </source>
</evidence>
<dbReference type="Gene3D" id="1.25.40.10">
    <property type="entry name" value="Tetratricopeptide repeat domain"/>
    <property type="match status" value="1"/>
</dbReference>
<proteinExistence type="inferred from homology"/>
<dbReference type="Pfam" id="PF00486">
    <property type="entry name" value="Trans_reg_C"/>
    <property type="match status" value="1"/>
</dbReference>
<dbReference type="OrthoDB" id="3691954at2"/>
<dbReference type="Proteomes" id="UP000183315">
    <property type="component" value="Unassembled WGS sequence"/>
</dbReference>
<dbReference type="PANTHER" id="PTHR47691">
    <property type="entry name" value="REGULATOR-RELATED"/>
    <property type="match status" value="1"/>
</dbReference>
<dbReference type="InterPro" id="IPR036388">
    <property type="entry name" value="WH-like_DNA-bd_sf"/>
</dbReference>
<dbReference type="SUPFAM" id="SSF46894">
    <property type="entry name" value="C-terminal effector domain of the bipartite response regulators"/>
    <property type="match status" value="1"/>
</dbReference>
<feature type="DNA-binding region" description="OmpR/PhoB-type" evidence="3">
    <location>
        <begin position="8"/>
        <end position="109"/>
    </location>
</feature>
<sequence>MVDAALTPGSRGTGACEIRAFGDIAILVGGTTVPVAGSGRRGLLALLAIRRGEPVAVESIEEALWPEGRPPSAVKVVRTYVSHLRALLGGGESAKQVLRTGPAGYALVVPDESVDVRRFERAAASATRTQGPGRLARLEGALALWTGTPFAGIRLPFAEAESARLAAIRDAVEVDLLAARVEVRRDHAAVQALEEIASERPADERVGAALMDAYRRVGRRADALRAHERLRAALADELGVDPDPEIERRYLALLRGVAVASTPPARRSEAAAQAPSLPLERTRLIGREREVREVAELIARRDVVTVIGAGGAGKTRLVLRVAHEAVQAREVVWVGLAGVADGRHVAVEVLHAFGLADTEERDPLDAIAAHARSRGVLVVLDNCEHVAEAVAPVVAALTSGGPESRVLATSRAPLRVPGEQVWRIPAMTMPSAATPEDVVRSEAGRLFVERARLVDAGFEMDDDAAASVAAICARLDGLPLALELAAARASGLPLRSLSEALTSSLGLLTAGGATTSRHRTIEATIAWSHALLSPEESTLLARLSVFAASFDLDAAAMVCGYEPLARDGVATLVANLVDSCVVERTEDRYRMLAPVRQFASERVGAERDLLDGRHAAWVYGVLEQVSDDWWYAVEGWAIPLDRVILDAQAAIERALDRGDLSSAADIAQSGGSSWGDRGYGARQRDWVNRIIDDPRLAELSAERAAQILHTAAHIAAIDCRLGRARALLARAEAAFAQAPHVPGAAWLPFTRGVILGNEGRLADAVEAAREVFEQDPEDPQLVVFGAVQLAELRLAQAVRGSVEVAPALAEASALLARARAVSTAHGFVSPLVYVDFMDGVVVAAHGDAEAALGPCLAALARWREISADFPLAAGLNAVARVALIAGRAEMTVACLDEAWAVMASTGWSSATRAATRTAVALAAEAAPVEAAMLLGVAREREEEPALTVACDLTAACSALDRALGPEETARLADVGASLPLDMVVAHARTALRAVRPRHA</sequence>
<dbReference type="InterPro" id="IPR005158">
    <property type="entry name" value="BTAD"/>
</dbReference>
<name>A0A1H6XGN2_9MICO</name>
<feature type="domain" description="OmpR/PhoB-type" evidence="4">
    <location>
        <begin position="8"/>
        <end position="109"/>
    </location>
</feature>
<keyword evidence="6" id="KW-1185">Reference proteome</keyword>
<dbReference type="PANTHER" id="PTHR47691:SF3">
    <property type="entry name" value="HTH-TYPE TRANSCRIPTIONAL REGULATOR RV0890C-RELATED"/>
    <property type="match status" value="1"/>
</dbReference>
<dbReference type="InterPro" id="IPR027417">
    <property type="entry name" value="P-loop_NTPase"/>
</dbReference>
<dbReference type="InterPro" id="IPR016032">
    <property type="entry name" value="Sig_transdc_resp-reg_C-effctor"/>
</dbReference>
<dbReference type="GO" id="GO:0006355">
    <property type="term" value="P:regulation of DNA-templated transcription"/>
    <property type="evidence" value="ECO:0007669"/>
    <property type="project" value="InterPro"/>
</dbReference>